<dbReference type="PANTHER" id="PTHR23403:SF1">
    <property type="entry name" value="TREHALASE"/>
    <property type="match status" value="1"/>
</dbReference>
<dbReference type="Pfam" id="PF22422">
    <property type="entry name" value="MGH1-like_GH"/>
    <property type="match status" value="1"/>
</dbReference>
<accession>A0A7V4UD60</accession>
<feature type="domain" description="Mannosylglycerate hydrolase MGH1-like glycoside hydrolase" evidence="2">
    <location>
        <begin position="89"/>
        <end position="408"/>
    </location>
</feature>
<dbReference type="AlphaFoldDB" id="A0A7V4UD60"/>
<organism evidence="3">
    <name type="scientific">Caldithrix abyssi</name>
    <dbReference type="NCBI Taxonomy" id="187145"/>
    <lineage>
        <taxon>Bacteria</taxon>
        <taxon>Pseudomonadati</taxon>
        <taxon>Calditrichota</taxon>
        <taxon>Calditrichia</taxon>
        <taxon>Calditrichales</taxon>
        <taxon>Calditrichaceae</taxon>
        <taxon>Caldithrix</taxon>
    </lineage>
</organism>
<name>A0A7V4UD60_CALAY</name>
<dbReference type="InterPro" id="IPR012341">
    <property type="entry name" value="6hp_glycosidase-like_sf"/>
</dbReference>
<gene>
    <name evidence="3" type="ORF">ENK44_06490</name>
</gene>
<dbReference type="SUPFAM" id="SSF48208">
    <property type="entry name" value="Six-hairpin glycosidases"/>
    <property type="match status" value="1"/>
</dbReference>
<dbReference type="Proteomes" id="UP000885779">
    <property type="component" value="Unassembled WGS sequence"/>
</dbReference>
<dbReference type="GO" id="GO:0004555">
    <property type="term" value="F:alpha,alpha-trehalase activity"/>
    <property type="evidence" value="ECO:0007669"/>
    <property type="project" value="InterPro"/>
</dbReference>
<dbReference type="InterPro" id="IPR054491">
    <property type="entry name" value="MGH1-like_GH"/>
</dbReference>
<keyword evidence="3" id="KW-0378">Hydrolase</keyword>
<feature type="chain" id="PRO_5031447538" evidence="1">
    <location>
        <begin position="27"/>
        <end position="448"/>
    </location>
</feature>
<dbReference type="EMBL" id="DRQG01000062">
    <property type="protein sequence ID" value="HGY55327.1"/>
    <property type="molecule type" value="Genomic_DNA"/>
</dbReference>
<reference evidence="3" key="1">
    <citation type="journal article" date="2020" name="mSystems">
        <title>Genome- and Community-Level Interaction Insights into Carbon Utilization and Element Cycling Functions of Hydrothermarchaeota in Hydrothermal Sediment.</title>
        <authorList>
            <person name="Zhou Z."/>
            <person name="Liu Y."/>
            <person name="Xu W."/>
            <person name="Pan J."/>
            <person name="Luo Z.H."/>
            <person name="Li M."/>
        </authorList>
    </citation>
    <scope>NUCLEOTIDE SEQUENCE [LARGE SCALE GENOMIC DNA]</scope>
    <source>
        <strain evidence="3">HyVt-577</strain>
    </source>
</reference>
<dbReference type="Gene3D" id="1.50.10.10">
    <property type="match status" value="1"/>
</dbReference>
<dbReference type="PANTHER" id="PTHR23403">
    <property type="entry name" value="TREHALASE"/>
    <property type="match status" value="1"/>
</dbReference>
<evidence type="ECO:0000313" key="3">
    <source>
        <dbReference type="EMBL" id="HGY55327.1"/>
    </source>
</evidence>
<comment type="caution">
    <text evidence="3">The sequence shown here is derived from an EMBL/GenBank/DDBJ whole genome shotgun (WGS) entry which is preliminary data.</text>
</comment>
<dbReference type="GO" id="GO:0005993">
    <property type="term" value="P:trehalose catabolic process"/>
    <property type="evidence" value="ECO:0007669"/>
    <property type="project" value="TreeGrafter"/>
</dbReference>
<proteinExistence type="predicted"/>
<evidence type="ECO:0000259" key="2">
    <source>
        <dbReference type="Pfam" id="PF22422"/>
    </source>
</evidence>
<dbReference type="InterPro" id="IPR001661">
    <property type="entry name" value="Glyco_hydro_37"/>
</dbReference>
<dbReference type="PROSITE" id="PS51257">
    <property type="entry name" value="PROKAR_LIPOPROTEIN"/>
    <property type="match status" value="1"/>
</dbReference>
<dbReference type="InterPro" id="IPR008928">
    <property type="entry name" value="6-hairpin_glycosidase_sf"/>
</dbReference>
<evidence type="ECO:0000256" key="1">
    <source>
        <dbReference type="SAM" id="SignalP"/>
    </source>
</evidence>
<sequence>MKSKFIMKNYLYVLTGLFLFSCTAQPPNNEGSWETLEKEVSQLGKKEWRPMLQYVADLHKKSTHPAAYPFDYEWEEIGPGYVYGPAFGHWDIVHQIIDVLPSFPTHALHQLLNDVKNQEPSGLLPGSIWMPGGEPVPGWPTPRKKVEWIKKDAGHPPLWVIGVQDYVNLTRNTDILKKFYPHLVRQITWFENARKADSEGFYYNDILIKKWESGVDQGVRFDEVGMGKWACIDATSHVYLLYKTASRWSIALGFDSSFFKRRQNELETFIRKDLYNRNDGMFYDIWAMKDSTLRHTVFESMWPLVVGAATKEQADRYIDSYLLNPEVFFTEHPIATVGIKDPKFELRMWRGPAWNSMTYWAARGCLLYERQDAARKLLEKALDATAKQFEKTGTIWEFYDPFGGAPQQLQRKPHTQFNSPCRDYLGHNPLIAMARLYSVLQASQKDDQ</sequence>
<feature type="signal peptide" evidence="1">
    <location>
        <begin position="1"/>
        <end position="26"/>
    </location>
</feature>
<protein>
    <submittedName>
        <fullName evidence="3">Glycoside hydrolase</fullName>
    </submittedName>
</protein>
<keyword evidence="1" id="KW-0732">Signal</keyword>